<protein>
    <submittedName>
        <fullName evidence="2">Uncharacterized protein</fullName>
    </submittedName>
</protein>
<comment type="caution">
    <text evidence="2">The sequence shown here is derived from an EMBL/GenBank/DDBJ whole genome shotgun (WGS) entry which is preliminary data.</text>
</comment>
<evidence type="ECO:0000313" key="3">
    <source>
        <dbReference type="Proteomes" id="UP000826195"/>
    </source>
</evidence>
<feature type="compositionally biased region" description="Polar residues" evidence="1">
    <location>
        <begin position="75"/>
        <end position="84"/>
    </location>
</feature>
<feature type="compositionally biased region" description="Acidic residues" evidence="1">
    <location>
        <begin position="25"/>
        <end position="39"/>
    </location>
</feature>
<feature type="compositionally biased region" description="Low complexity" evidence="1">
    <location>
        <begin position="107"/>
        <end position="127"/>
    </location>
</feature>
<proteinExistence type="predicted"/>
<evidence type="ECO:0000256" key="1">
    <source>
        <dbReference type="SAM" id="MobiDB-lite"/>
    </source>
</evidence>
<sequence length="294" mass="33027">MQEHLMSDEQFLAHQMSLAHVGDGFDEGMDGDFEDDDLEFGGVPPNHIQNIPVVPPAPNQDVIQDDPQNDERINPNDNGDNNLVANRPGNPSIRQGNDPVANGGVDQNNAQGGHQNNNGRDNNQQNNNVPALQNVQVINQGLGRGNQIRFQRVHQAYNNAAAGDGNLGFVQRNVGFGNLRQPRSLIRQNVLQPYPQGHAVFGHHQGVNRNIRYPSGFQRQRLLTPVEATRAARLKGIIDNLEYELQQNREVYRRLYGSIPGGHNRDAGYWKNKFFQEKKRNSNQGKNLYFFNSK</sequence>
<dbReference type="EMBL" id="JAHXZJ010001492">
    <property type="protein sequence ID" value="KAH0552518.1"/>
    <property type="molecule type" value="Genomic_DNA"/>
</dbReference>
<evidence type="ECO:0000313" key="2">
    <source>
        <dbReference type="EMBL" id="KAH0552518.1"/>
    </source>
</evidence>
<gene>
    <name evidence="2" type="ORF">KQX54_011518</name>
</gene>
<feature type="region of interest" description="Disordered" evidence="1">
    <location>
        <begin position="25"/>
        <end position="127"/>
    </location>
</feature>
<accession>A0AAV7IG55</accession>
<organism evidence="2 3">
    <name type="scientific">Cotesia glomerata</name>
    <name type="common">Lepidopteran parasitic wasp</name>
    <name type="synonym">Apanteles glomeratus</name>
    <dbReference type="NCBI Taxonomy" id="32391"/>
    <lineage>
        <taxon>Eukaryota</taxon>
        <taxon>Metazoa</taxon>
        <taxon>Ecdysozoa</taxon>
        <taxon>Arthropoda</taxon>
        <taxon>Hexapoda</taxon>
        <taxon>Insecta</taxon>
        <taxon>Pterygota</taxon>
        <taxon>Neoptera</taxon>
        <taxon>Endopterygota</taxon>
        <taxon>Hymenoptera</taxon>
        <taxon>Apocrita</taxon>
        <taxon>Ichneumonoidea</taxon>
        <taxon>Braconidae</taxon>
        <taxon>Microgastrinae</taxon>
        <taxon>Cotesia</taxon>
    </lineage>
</organism>
<name>A0AAV7IG55_COTGL</name>
<dbReference type="AlphaFoldDB" id="A0AAV7IG55"/>
<reference evidence="2 3" key="1">
    <citation type="journal article" date="2021" name="J. Hered.">
        <title>A chromosome-level genome assembly of the parasitoid wasp, Cotesia glomerata (Hymenoptera: Braconidae).</title>
        <authorList>
            <person name="Pinto B.J."/>
            <person name="Weis J.J."/>
            <person name="Gamble T."/>
            <person name="Ode P.J."/>
            <person name="Paul R."/>
            <person name="Zaspel J.M."/>
        </authorList>
    </citation>
    <scope>NUCLEOTIDE SEQUENCE [LARGE SCALE GENOMIC DNA]</scope>
    <source>
        <strain evidence="2">CgM1</strain>
    </source>
</reference>
<keyword evidence="3" id="KW-1185">Reference proteome</keyword>
<dbReference type="Proteomes" id="UP000826195">
    <property type="component" value="Unassembled WGS sequence"/>
</dbReference>